<sequence>MMFSRNNLKQVLLHVNDPLLPRKENKKTRQELQLLKQLAQLELLLAKIERLELWKSEPTDSLLKNLYENVSTIRLGITSQLSNMPLLEILRAEKTLYNRSIQFILGHTQLVSTEQRYQLSYLDQLYATACRLYHDLDLPNHKYIAYQIALLYQCINRQGVPFIEYKARIEQRFDEIKSATKELNTVRLDSGQVSWIQSLSLDIIMQVTDSTSITKCSRLFNVMYQMKNLK</sequence>
<reference evidence="1 2" key="1">
    <citation type="submission" date="2024-04" db="EMBL/GenBank/DDBJ databases">
        <title>genome sequences of Mucor flavus KT1a and Helicostylum pulchrum KT1b strains isolated from the surface of a dry-aged beef.</title>
        <authorList>
            <person name="Toyotome T."/>
            <person name="Hosono M."/>
            <person name="Torimaru M."/>
            <person name="Fukuda K."/>
            <person name="Mikami N."/>
        </authorList>
    </citation>
    <scope>NUCLEOTIDE SEQUENCE [LARGE SCALE GENOMIC DNA]</scope>
    <source>
        <strain evidence="1 2">KT1a</strain>
    </source>
</reference>
<proteinExistence type="predicted"/>
<dbReference type="Proteomes" id="UP001473302">
    <property type="component" value="Unassembled WGS sequence"/>
</dbReference>
<evidence type="ECO:0000313" key="2">
    <source>
        <dbReference type="Proteomes" id="UP001473302"/>
    </source>
</evidence>
<comment type="caution">
    <text evidence="1">The sequence shown here is derived from an EMBL/GenBank/DDBJ whole genome shotgun (WGS) entry which is preliminary data.</text>
</comment>
<gene>
    <name evidence="1" type="ORF">MFLAVUS_008681</name>
</gene>
<name>A0ABP9Z7T3_9FUNG</name>
<organism evidence="1 2">
    <name type="scientific">Mucor flavus</name>
    <dbReference type="NCBI Taxonomy" id="439312"/>
    <lineage>
        <taxon>Eukaryota</taxon>
        <taxon>Fungi</taxon>
        <taxon>Fungi incertae sedis</taxon>
        <taxon>Mucoromycota</taxon>
        <taxon>Mucoromycotina</taxon>
        <taxon>Mucoromycetes</taxon>
        <taxon>Mucorales</taxon>
        <taxon>Mucorineae</taxon>
        <taxon>Mucoraceae</taxon>
        <taxon>Mucor</taxon>
    </lineage>
</organism>
<dbReference type="EMBL" id="BAABUK010000024">
    <property type="protein sequence ID" value="GAA5815175.1"/>
    <property type="molecule type" value="Genomic_DNA"/>
</dbReference>
<evidence type="ECO:0000313" key="1">
    <source>
        <dbReference type="EMBL" id="GAA5815175.1"/>
    </source>
</evidence>
<protein>
    <submittedName>
        <fullName evidence="1">Uncharacterized protein</fullName>
    </submittedName>
</protein>
<keyword evidence="2" id="KW-1185">Reference proteome</keyword>
<accession>A0ABP9Z7T3</accession>